<dbReference type="Pfam" id="PF01381">
    <property type="entry name" value="HTH_3"/>
    <property type="match status" value="1"/>
</dbReference>
<reference evidence="3 4" key="1">
    <citation type="submission" date="2017-05" db="EMBL/GenBank/DDBJ databases">
        <title>Vagococcus spp. assemblies.</title>
        <authorList>
            <person name="Gulvik C.A."/>
        </authorList>
    </citation>
    <scope>NUCLEOTIDE SEQUENCE [LARGE SCALE GENOMIC DNA]</scope>
    <source>
        <strain evidence="3 4">DSM 24756</strain>
    </source>
</reference>
<feature type="domain" description="HTH cro/C1-type" evidence="2">
    <location>
        <begin position="7"/>
        <end position="60"/>
    </location>
</feature>
<keyword evidence="1" id="KW-0802">TPR repeat</keyword>
<dbReference type="InterPro" id="IPR001387">
    <property type="entry name" value="Cro/C1-type_HTH"/>
</dbReference>
<dbReference type="PROSITE" id="PS50943">
    <property type="entry name" value="HTH_CROC1"/>
    <property type="match status" value="1"/>
</dbReference>
<evidence type="ECO:0000313" key="4">
    <source>
        <dbReference type="Proteomes" id="UP000288669"/>
    </source>
</evidence>
<dbReference type="Pfam" id="PF21259">
    <property type="entry name" value="Rgg_C"/>
    <property type="match status" value="1"/>
</dbReference>
<keyword evidence="4" id="KW-1185">Reference proteome</keyword>
<protein>
    <recommendedName>
        <fullName evidence="2">HTH cro/C1-type domain-containing protein</fullName>
    </recommendedName>
</protein>
<evidence type="ECO:0000313" key="3">
    <source>
        <dbReference type="EMBL" id="RSU08755.1"/>
    </source>
</evidence>
<proteinExistence type="predicted"/>
<evidence type="ECO:0000259" key="2">
    <source>
        <dbReference type="PROSITE" id="PS50943"/>
    </source>
</evidence>
<comment type="caution">
    <text evidence="3">The sequence shown here is derived from an EMBL/GenBank/DDBJ whole genome shotgun (WGS) entry which is preliminary data.</text>
</comment>
<organism evidence="3 4">
    <name type="scientific">Vagococcus entomophilus</name>
    <dbReference type="NCBI Taxonomy" id="1160095"/>
    <lineage>
        <taxon>Bacteria</taxon>
        <taxon>Bacillati</taxon>
        <taxon>Bacillota</taxon>
        <taxon>Bacilli</taxon>
        <taxon>Lactobacillales</taxon>
        <taxon>Enterococcaceae</taxon>
        <taxon>Vagococcus</taxon>
    </lineage>
</organism>
<sequence length="293" mass="34757">MEVGKALKMIRTSKNLTQKSVAEGIMTRAHYANVEAGKIFPAIDKVLDILKKFNVSAPEFFFIVEGYKMSEEQNLFSEVSIAWNLNNIEKLKEIQQSLRMVSKAEQRNQHYRLILNLVDGLIYQREPNYNEEKLNEILQPIKDYLTSLDTWYVFDLHMFNNILYIFQKEDIRKLSQILLEMIKKYENYPNMYQLNLAILSNLGSLFLDAEEYEEASFYMKEAIKFSEKKMYLYERLINEINLIICNFYLKKHTQVETTQALDKKLWVLKELGYESLVNQIKIEINQKYSEICV</sequence>
<dbReference type="SUPFAM" id="SSF47413">
    <property type="entry name" value="lambda repressor-like DNA-binding domains"/>
    <property type="match status" value="1"/>
</dbReference>
<accession>A0A430AKZ1</accession>
<dbReference type="PROSITE" id="PS50005">
    <property type="entry name" value="TPR"/>
    <property type="match status" value="1"/>
</dbReference>
<dbReference type="InterPro" id="IPR010982">
    <property type="entry name" value="Lambda_DNA-bd_dom_sf"/>
</dbReference>
<dbReference type="InterPro" id="IPR011990">
    <property type="entry name" value="TPR-like_helical_dom_sf"/>
</dbReference>
<dbReference type="GO" id="GO:0003677">
    <property type="term" value="F:DNA binding"/>
    <property type="evidence" value="ECO:0007669"/>
    <property type="project" value="InterPro"/>
</dbReference>
<dbReference type="InterPro" id="IPR053163">
    <property type="entry name" value="HTH-type_regulator_Rgg"/>
</dbReference>
<dbReference type="NCBIfam" id="TIGR01716">
    <property type="entry name" value="RGG_Cterm"/>
    <property type="match status" value="1"/>
</dbReference>
<dbReference type="SMART" id="SM00530">
    <property type="entry name" value="HTH_XRE"/>
    <property type="match status" value="1"/>
</dbReference>
<evidence type="ECO:0000256" key="1">
    <source>
        <dbReference type="PROSITE-ProRule" id="PRU00339"/>
    </source>
</evidence>
<dbReference type="OrthoDB" id="2360592at2"/>
<dbReference type="CDD" id="cd00093">
    <property type="entry name" value="HTH_XRE"/>
    <property type="match status" value="1"/>
</dbReference>
<dbReference type="Proteomes" id="UP000288669">
    <property type="component" value="Unassembled WGS sequence"/>
</dbReference>
<dbReference type="EMBL" id="NGJZ01000001">
    <property type="protein sequence ID" value="RSU08755.1"/>
    <property type="molecule type" value="Genomic_DNA"/>
</dbReference>
<dbReference type="InterPro" id="IPR010057">
    <property type="entry name" value="Transcription_activator_Rgg_C"/>
</dbReference>
<dbReference type="RefSeq" id="WP_126823662.1">
    <property type="nucleotide sequence ID" value="NZ_JBHLWU010000001.1"/>
</dbReference>
<dbReference type="InterPro" id="IPR019734">
    <property type="entry name" value="TPR_rpt"/>
</dbReference>
<feature type="repeat" description="TPR" evidence="1">
    <location>
        <begin position="196"/>
        <end position="229"/>
    </location>
</feature>
<gene>
    <name evidence="3" type="ORF">CBF30_05900</name>
</gene>
<dbReference type="AlphaFoldDB" id="A0A430AKZ1"/>
<name>A0A430AKZ1_9ENTE</name>
<dbReference type="PANTHER" id="PTHR37038">
    <property type="entry name" value="TRANSCRIPTIONAL REGULATOR-RELATED"/>
    <property type="match status" value="1"/>
</dbReference>
<dbReference type="Gene3D" id="1.25.40.10">
    <property type="entry name" value="Tetratricopeptide repeat domain"/>
    <property type="match status" value="1"/>
</dbReference>